<accession>J4UHD7</accession>
<protein>
    <submittedName>
        <fullName evidence="1">Uncharacterized protein</fullName>
    </submittedName>
</protein>
<evidence type="ECO:0000313" key="2">
    <source>
        <dbReference type="Proteomes" id="UP000002748"/>
    </source>
</evidence>
<dbReference type="AlphaFoldDB" id="J4UHD7"/>
<reference evidence="1 2" key="1">
    <citation type="journal article" date="2012" name="Eukaryot. Cell">
        <title>Draft genome sequence of CBS 2479, the standard type strain of Trichosporon asahii.</title>
        <authorList>
            <person name="Yang R.Y."/>
            <person name="Li H.T."/>
            <person name="Zhu H."/>
            <person name="Zhou G.P."/>
            <person name="Wang M."/>
            <person name="Wang L."/>
        </authorList>
    </citation>
    <scope>NUCLEOTIDE SEQUENCE [LARGE SCALE GENOMIC DNA]</scope>
    <source>
        <strain evidence="2">ATCC 90039 / CBS 2479 / JCM 2466 / KCTC 7840 / NCYC 2677 / UAMH 7654</strain>
    </source>
</reference>
<dbReference type="RefSeq" id="XP_014182328.1">
    <property type="nucleotide sequence ID" value="XM_014326853.1"/>
</dbReference>
<gene>
    <name evidence="1" type="ORF">A1Q1_07841</name>
</gene>
<dbReference type="GeneID" id="25991353"/>
<sequence length="96" mass="11025">MASNDDDTAALYAPTPDPVLNSKLFSLEMSIISAQQHLRNHYMNRISQLDPSRPEFHGMVQLALFLLGHSMSHLQRLYEFTVRSYYEEAGIPYLHS</sequence>
<evidence type="ECO:0000313" key="1">
    <source>
        <dbReference type="EMBL" id="EJT50975.1"/>
    </source>
</evidence>
<comment type="caution">
    <text evidence="1">The sequence shown here is derived from an EMBL/GenBank/DDBJ whole genome shotgun (WGS) entry which is preliminary data.</text>
</comment>
<dbReference type="HOGENOM" id="CLU_2361231_0_0_1"/>
<name>J4UHD7_TRIAS</name>
<dbReference type="EMBL" id="ALBS01000078">
    <property type="protein sequence ID" value="EJT50975.1"/>
    <property type="molecule type" value="Genomic_DNA"/>
</dbReference>
<dbReference type="KEGG" id="tasa:A1Q1_07841"/>
<organism evidence="1 2">
    <name type="scientific">Trichosporon asahii var. asahii (strain ATCC 90039 / CBS 2479 / JCM 2466 / KCTC 7840 / NBRC 103889/ NCYC 2677 / UAMH 7654)</name>
    <name type="common">Yeast</name>
    <dbReference type="NCBI Taxonomy" id="1186058"/>
    <lineage>
        <taxon>Eukaryota</taxon>
        <taxon>Fungi</taxon>
        <taxon>Dikarya</taxon>
        <taxon>Basidiomycota</taxon>
        <taxon>Agaricomycotina</taxon>
        <taxon>Tremellomycetes</taxon>
        <taxon>Trichosporonales</taxon>
        <taxon>Trichosporonaceae</taxon>
        <taxon>Trichosporon</taxon>
    </lineage>
</organism>
<dbReference type="VEuPathDB" id="FungiDB:A1Q1_07841"/>
<dbReference type="Proteomes" id="UP000002748">
    <property type="component" value="Unassembled WGS sequence"/>
</dbReference>
<proteinExistence type="predicted"/>